<keyword evidence="2 3" id="KW-0040">ANK repeat</keyword>
<dbReference type="PANTHER" id="PTHR24198:SF165">
    <property type="entry name" value="ANKYRIN REPEAT-CONTAINING PROTEIN-RELATED"/>
    <property type="match status" value="1"/>
</dbReference>
<reference evidence="4 5" key="1">
    <citation type="journal article" date="2008" name="Nature">
        <title>The Phaeodactylum genome reveals the evolutionary history of diatom genomes.</title>
        <authorList>
            <person name="Bowler C."/>
            <person name="Allen A.E."/>
            <person name="Badger J.H."/>
            <person name="Grimwood J."/>
            <person name="Jabbari K."/>
            <person name="Kuo A."/>
            <person name="Maheswari U."/>
            <person name="Martens C."/>
            <person name="Maumus F."/>
            <person name="Otillar R.P."/>
            <person name="Rayko E."/>
            <person name="Salamov A."/>
            <person name="Vandepoele K."/>
            <person name="Beszteri B."/>
            <person name="Gruber A."/>
            <person name="Heijde M."/>
            <person name="Katinka M."/>
            <person name="Mock T."/>
            <person name="Valentin K."/>
            <person name="Verret F."/>
            <person name="Berges J.A."/>
            <person name="Brownlee C."/>
            <person name="Cadoret J.P."/>
            <person name="Chiovitti A."/>
            <person name="Choi C.J."/>
            <person name="Coesel S."/>
            <person name="De Martino A."/>
            <person name="Detter J.C."/>
            <person name="Durkin C."/>
            <person name="Falciatore A."/>
            <person name="Fournet J."/>
            <person name="Haruta M."/>
            <person name="Huysman M.J."/>
            <person name="Jenkins B.D."/>
            <person name="Jiroutova K."/>
            <person name="Jorgensen R.E."/>
            <person name="Joubert Y."/>
            <person name="Kaplan A."/>
            <person name="Kroger N."/>
            <person name="Kroth P.G."/>
            <person name="La Roche J."/>
            <person name="Lindquist E."/>
            <person name="Lommer M."/>
            <person name="Martin-Jezequel V."/>
            <person name="Lopez P.J."/>
            <person name="Lucas S."/>
            <person name="Mangogna M."/>
            <person name="McGinnis K."/>
            <person name="Medlin L.K."/>
            <person name="Montsant A."/>
            <person name="Oudot-Le Secq M.P."/>
            <person name="Napoli C."/>
            <person name="Obornik M."/>
            <person name="Parker M.S."/>
            <person name="Petit J.L."/>
            <person name="Porcel B.M."/>
            <person name="Poulsen N."/>
            <person name="Robison M."/>
            <person name="Rychlewski L."/>
            <person name="Rynearson T.A."/>
            <person name="Schmutz J."/>
            <person name="Shapiro H."/>
            <person name="Siaut M."/>
            <person name="Stanley M."/>
            <person name="Sussman M.R."/>
            <person name="Taylor A.R."/>
            <person name="Vardi A."/>
            <person name="von Dassow P."/>
            <person name="Vyverman W."/>
            <person name="Willis A."/>
            <person name="Wyrwicz L.S."/>
            <person name="Rokhsar D.S."/>
            <person name="Weissenbach J."/>
            <person name="Armbrust E.V."/>
            <person name="Green B.R."/>
            <person name="Van de Peer Y."/>
            <person name="Grigoriev I.V."/>
        </authorList>
    </citation>
    <scope>NUCLEOTIDE SEQUENCE [LARGE SCALE GENOMIC DNA]</scope>
    <source>
        <strain evidence="4 5">CCAP 1055/1</strain>
    </source>
</reference>
<evidence type="ECO:0000256" key="1">
    <source>
        <dbReference type="ARBA" id="ARBA00022737"/>
    </source>
</evidence>
<dbReference type="eggNOG" id="KOG0504">
    <property type="taxonomic scope" value="Eukaryota"/>
</dbReference>
<dbReference type="Gene3D" id="1.25.40.20">
    <property type="entry name" value="Ankyrin repeat-containing domain"/>
    <property type="match status" value="3"/>
</dbReference>
<dbReference type="GeneID" id="7197611"/>
<dbReference type="Proteomes" id="UP000000759">
    <property type="component" value="Chromosome 4"/>
</dbReference>
<evidence type="ECO:0000256" key="3">
    <source>
        <dbReference type="PROSITE-ProRule" id="PRU00023"/>
    </source>
</evidence>
<dbReference type="InterPro" id="IPR036770">
    <property type="entry name" value="Ankyrin_rpt-contain_sf"/>
</dbReference>
<proteinExistence type="predicted"/>
<name>B7FUL5_PHATC</name>
<dbReference type="EMBL" id="CM000607">
    <property type="protein sequence ID" value="EEC50286.1"/>
    <property type="molecule type" value="Genomic_DNA"/>
</dbReference>
<dbReference type="PANTHER" id="PTHR24198">
    <property type="entry name" value="ANKYRIN REPEAT AND PROTEIN KINASE DOMAIN-CONTAINING PROTEIN"/>
    <property type="match status" value="1"/>
</dbReference>
<evidence type="ECO:0000313" key="5">
    <source>
        <dbReference type="Proteomes" id="UP000000759"/>
    </source>
</evidence>
<dbReference type="InterPro" id="IPR002110">
    <property type="entry name" value="Ankyrin_rpt"/>
</dbReference>
<dbReference type="AlphaFoldDB" id="B7FUL5"/>
<reference evidence="5" key="2">
    <citation type="submission" date="2008-08" db="EMBL/GenBank/DDBJ databases">
        <authorList>
            <consortium name="Diatom Consortium"/>
            <person name="Grigoriev I."/>
            <person name="Grimwood J."/>
            <person name="Kuo A."/>
            <person name="Otillar R.P."/>
            <person name="Salamov A."/>
            <person name="Detter J.C."/>
            <person name="Lindquist E."/>
            <person name="Shapiro H."/>
            <person name="Lucas S."/>
            <person name="Glavina del Rio T."/>
            <person name="Pitluck S."/>
            <person name="Rokhsar D."/>
            <person name="Bowler C."/>
        </authorList>
    </citation>
    <scope>GENOME REANNOTATION</scope>
    <source>
        <strain evidence="5">CCAP 1055/1</strain>
    </source>
</reference>
<feature type="repeat" description="ANK" evidence="3">
    <location>
        <begin position="202"/>
        <end position="238"/>
    </location>
</feature>
<keyword evidence="5" id="KW-1185">Reference proteome</keyword>
<sequence>MPTHLSAEQKSAKMSEERAFLTKLLEAALKGDFEGLETSVKGYCRQHDNVHPSEVLLQFKDGKKRTAMHFACQSLPSSRNSKQVAPDQDIVYRILHSSWLQESARQKLIRFKDVEGLTPLMLAVQVGDPKLAEQRAAILLEVGDLSDSSCLSEAKPLSKLGLARSKAGATALHYAAGSGASSTAIKLIYERGHVALKTSSLQGGTPLHWACAVPPSKDFRETIKACLDCGADLNSSSTSNDSVSVIPPPLVMAIAAGNDAHAKCLLQESKLRSIDLMPTLSFALPGGVNVFHMAADMNLVGTLALLLELSRNPDYLEKQDAEGLTPLELAAKEDHLGCVLLLLPSPEIATEKDARLYIDQFKL</sequence>
<dbReference type="SMART" id="SM00248">
    <property type="entry name" value="ANK"/>
    <property type="match status" value="6"/>
</dbReference>
<dbReference type="PaxDb" id="2850-Phatr44592"/>
<accession>B7FUL5</accession>
<dbReference type="PROSITE" id="PS50088">
    <property type="entry name" value="ANK_REPEAT"/>
    <property type="match status" value="2"/>
</dbReference>
<dbReference type="STRING" id="556484.B7FUL5"/>
<evidence type="ECO:0008006" key="6">
    <source>
        <dbReference type="Google" id="ProtNLM"/>
    </source>
</evidence>
<organism evidence="4 5">
    <name type="scientific">Phaeodactylum tricornutum (strain CCAP 1055/1)</name>
    <dbReference type="NCBI Taxonomy" id="556484"/>
    <lineage>
        <taxon>Eukaryota</taxon>
        <taxon>Sar</taxon>
        <taxon>Stramenopiles</taxon>
        <taxon>Ochrophyta</taxon>
        <taxon>Bacillariophyta</taxon>
        <taxon>Bacillariophyceae</taxon>
        <taxon>Bacillariophycidae</taxon>
        <taxon>Naviculales</taxon>
        <taxon>Phaeodactylaceae</taxon>
        <taxon>Phaeodactylum</taxon>
    </lineage>
</organism>
<dbReference type="Pfam" id="PF00023">
    <property type="entry name" value="Ank"/>
    <property type="match status" value="1"/>
</dbReference>
<gene>
    <name evidence="4" type="ORF">PHATRDRAFT_44592</name>
</gene>
<evidence type="ECO:0000256" key="2">
    <source>
        <dbReference type="ARBA" id="ARBA00023043"/>
    </source>
</evidence>
<keyword evidence="1" id="KW-0677">Repeat</keyword>
<dbReference type="HOGENOM" id="CLU_502027_0_0_1"/>
<dbReference type="KEGG" id="pti:PHATRDRAFT_44592"/>
<dbReference type="OrthoDB" id="20872at2759"/>
<evidence type="ECO:0000313" key="4">
    <source>
        <dbReference type="EMBL" id="EEC50286.1"/>
    </source>
</evidence>
<dbReference type="SUPFAM" id="SSF48403">
    <property type="entry name" value="Ankyrin repeat"/>
    <property type="match status" value="1"/>
</dbReference>
<feature type="repeat" description="ANK" evidence="3">
    <location>
        <begin position="167"/>
        <end position="192"/>
    </location>
</feature>
<dbReference type="RefSeq" id="XP_002178621.1">
    <property type="nucleotide sequence ID" value="XM_002178585.1"/>
</dbReference>
<dbReference type="InParanoid" id="B7FUL5"/>
<protein>
    <recommendedName>
        <fullName evidence="6">Ankyrin repeat protein</fullName>
    </recommendedName>
</protein>